<evidence type="ECO:0000256" key="6">
    <source>
        <dbReference type="ARBA" id="ARBA00022741"/>
    </source>
</evidence>
<dbReference type="Gene3D" id="3.30.420.40">
    <property type="match status" value="2"/>
</dbReference>
<dbReference type="InterPro" id="IPR029047">
    <property type="entry name" value="HSP70_peptide-bd_sf"/>
</dbReference>
<keyword evidence="5" id="KW-0597">Phosphoprotein</keyword>
<dbReference type="CDD" id="cd10235">
    <property type="entry name" value="ASKHA_NBD_HSP70_HscC"/>
    <property type="match status" value="1"/>
</dbReference>
<evidence type="ECO:0000313" key="14">
    <source>
        <dbReference type="EMBL" id="MUG46197.1"/>
    </source>
</evidence>
<reference evidence="14 15" key="1">
    <citation type="submission" date="2019-11" db="EMBL/GenBank/DDBJ databases">
        <title>Draft genome sequences of five Paenibacillus species of dairy origin.</title>
        <authorList>
            <person name="Olajide A.M."/>
            <person name="Chen S."/>
            <person name="Lapointe G."/>
        </authorList>
    </citation>
    <scope>NUCLEOTIDE SEQUENCE [LARGE SCALE GENOMIC DNA]</scope>
    <source>
        <strain evidence="14 15">12CR55</strain>
    </source>
</reference>
<dbReference type="PRINTS" id="PR00301">
    <property type="entry name" value="HEATSHOCK70"/>
</dbReference>
<protein>
    <recommendedName>
        <fullName evidence="3">Chaperone protein DnaK</fullName>
    </recommendedName>
    <alternativeName>
        <fullName evidence="4">Chaperone protein dnaK</fullName>
    </alternativeName>
    <alternativeName>
        <fullName evidence="12">HSP70</fullName>
    </alternativeName>
    <alternativeName>
        <fullName evidence="11">Heat shock 70 kDa protein</fullName>
    </alternativeName>
    <alternativeName>
        <fullName evidence="10">Heat shock protein 70</fullName>
    </alternativeName>
</protein>
<evidence type="ECO:0000256" key="12">
    <source>
        <dbReference type="ARBA" id="ARBA00033103"/>
    </source>
</evidence>
<dbReference type="SUPFAM" id="SSF53067">
    <property type="entry name" value="Actin-like ATPase domain"/>
    <property type="match status" value="2"/>
</dbReference>
<evidence type="ECO:0000256" key="1">
    <source>
        <dbReference type="ARBA" id="ARBA00002290"/>
    </source>
</evidence>
<proteinExistence type="inferred from homology"/>
<evidence type="ECO:0000256" key="13">
    <source>
        <dbReference type="RuleBase" id="RU003322"/>
    </source>
</evidence>
<dbReference type="SUPFAM" id="SSF100920">
    <property type="entry name" value="Heat shock protein 70kD (HSP70), peptide-binding domain"/>
    <property type="match status" value="1"/>
</dbReference>
<dbReference type="Gene3D" id="3.90.640.10">
    <property type="entry name" value="Actin, Chain A, domain 4"/>
    <property type="match status" value="1"/>
</dbReference>
<accession>A0A7X3CPH2</accession>
<dbReference type="PROSITE" id="PS00329">
    <property type="entry name" value="HSP70_2"/>
    <property type="match status" value="1"/>
</dbReference>
<keyword evidence="6 13" id="KW-0547">Nucleotide-binding</keyword>
<dbReference type="EMBL" id="WNZW01000005">
    <property type="protein sequence ID" value="MUG46197.1"/>
    <property type="molecule type" value="Genomic_DNA"/>
</dbReference>
<evidence type="ECO:0000256" key="8">
    <source>
        <dbReference type="ARBA" id="ARBA00023016"/>
    </source>
</evidence>
<dbReference type="InterPro" id="IPR018181">
    <property type="entry name" value="Heat_shock_70_CS"/>
</dbReference>
<organism evidence="14 15">
    <name type="scientific">Paenibacillus woosongensis</name>
    <dbReference type="NCBI Taxonomy" id="307580"/>
    <lineage>
        <taxon>Bacteria</taxon>
        <taxon>Bacillati</taxon>
        <taxon>Bacillota</taxon>
        <taxon>Bacilli</taxon>
        <taxon>Bacillales</taxon>
        <taxon>Paenibacillaceae</taxon>
        <taxon>Paenibacillus</taxon>
    </lineage>
</organism>
<evidence type="ECO:0000256" key="7">
    <source>
        <dbReference type="ARBA" id="ARBA00022840"/>
    </source>
</evidence>
<evidence type="ECO:0000256" key="11">
    <source>
        <dbReference type="ARBA" id="ARBA00030945"/>
    </source>
</evidence>
<dbReference type="Proteomes" id="UP000447876">
    <property type="component" value="Unassembled WGS sequence"/>
</dbReference>
<keyword evidence="7 13" id="KW-0067">ATP-binding</keyword>
<sequence>MTMIGIDLGTTHSLVAYWTEEGPKLIPNVHGEHLTPSVVGVDDNGEILIGEIAKERLMTHPDLTASTFKRYMGTEKLYRLGKYTFTPEELSSFVIKSLKADAEAYFGEEVTEAVISVPAYFNDTQRKATKRAAEFAGLKVERLISEPTAAAIAYGLHQEESETKFLVFDLGGGTFDVSILEFFEGVMEVKSIAGDNYLGGEDFTELLVSYFVQKHGLDYTSLDLKARSALFKQAELCKRALGQDPTGTMTFTIEDATYETTIDRNEYEKIAAQLMLRLRHPIERALRDAALSPRDMDAVILIGGATRMPVIKSIVTKMFGRLPFAGVNPDETVALGAAIQVALKERNESLKEVVLTDVCPYTLGIETSKRMGGGNQFEHGHFSPIIERNTPIPVSKVESYYTLYDQQKIIAVDIYQGESRLVSNNIKLGELEVDIPPDKAGEQSIDVRFTYDINGILEVEVTTTSTGMKKSMIIEKNPGLLTPEDIARRLDELKDIKIHPRERSENRLLLARGERLYEEALGEKREEIAFLLLEFERVLTSQNEQEVKKAAAKLRKQLDHLEKWSDYF</sequence>
<dbReference type="PANTHER" id="PTHR19375">
    <property type="entry name" value="HEAT SHOCK PROTEIN 70KDA"/>
    <property type="match status" value="1"/>
</dbReference>
<dbReference type="GO" id="GO:0140662">
    <property type="term" value="F:ATP-dependent protein folding chaperone"/>
    <property type="evidence" value="ECO:0007669"/>
    <property type="project" value="InterPro"/>
</dbReference>
<keyword evidence="8" id="KW-0346">Stress response</keyword>
<dbReference type="RefSeq" id="WP_155611597.1">
    <property type="nucleotide sequence ID" value="NZ_WNZW01000005.1"/>
</dbReference>
<dbReference type="FunFam" id="3.30.420.40:FF:000144">
    <property type="entry name" value="Molecular chaperone HscC"/>
    <property type="match status" value="1"/>
</dbReference>
<comment type="caution">
    <text evidence="14">The sequence shown here is derived from an EMBL/GenBank/DDBJ whole genome shotgun (WGS) entry which is preliminary data.</text>
</comment>
<dbReference type="AlphaFoldDB" id="A0A7X3CPH2"/>
<comment type="function">
    <text evidence="1">Acts as a chaperone.</text>
</comment>
<dbReference type="PROSITE" id="PS00297">
    <property type="entry name" value="HSP70_1"/>
    <property type="match status" value="1"/>
</dbReference>
<name>A0A7X3CPH2_9BACL</name>
<dbReference type="Pfam" id="PF00012">
    <property type="entry name" value="HSP70"/>
    <property type="match status" value="2"/>
</dbReference>
<comment type="similarity">
    <text evidence="2 13">Belongs to the heat shock protein 70 family.</text>
</comment>
<dbReference type="GO" id="GO:0005524">
    <property type="term" value="F:ATP binding"/>
    <property type="evidence" value="ECO:0007669"/>
    <property type="project" value="UniProtKB-KW"/>
</dbReference>
<gene>
    <name evidence="14" type="ORF">GNP95_14485</name>
</gene>
<dbReference type="InterPro" id="IPR043129">
    <property type="entry name" value="ATPase_NBD"/>
</dbReference>
<keyword evidence="9" id="KW-0143">Chaperone</keyword>
<evidence type="ECO:0000256" key="5">
    <source>
        <dbReference type="ARBA" id="ARBA00022553"/>
    </source>
</evidence>
<evidence type="ECO:0000256" key="9">
    <source>
        <dbReference type="ARBA" id="ARBA00023186"/>
    </source>
</evidence>
<dbReference type="InterPro" id="IPR013126">
    <property type="entry name" value="Hsp_70_fam"/>
</dbReference>
<dbReference type="Gene3D" id="2.60.34.10">
    <property type="entry name" value="Substrate Binding Domain Of DNAk, Chain A, domain 1"/>
    <property type="match status" value="1"/>
</dbReference>
<evidence type="ECO:0000313" key="15">
    <source>
        <dbReference type="Proteomes" id="UP000447876"/>
    </source>
</evidence>
<evidence type="ECO:0000256" key="10">
    <source>
        <dbReference type="ARBA" id="ARBA00030019"/>
    </source>
</evidence>
<dbReference type="PROSITE" id="PS01036">
    <property type="entry name" value="HSP70_3"/>
    <property type="match status" value="1"/>
</dbReference>
<evidence type="ECO:0000256" key="3">
    <source>
        <dbReference type="ARBA" id="ARBA00014415"/>
    </source>
</evidence>
<dbReference type="OrthoDB" id="9766019at2"/>
<evidence type="ECO:0000256" key="2">
    <source>
        <dbReference type="ARBA" id="ARBA00007381"/>
    </source>
</evidence>
<dbReference type="InterPro" id="IPR042030">
    <property type="entry name" value="HscC_NBD"/>
</dbReference>
<evidence type="ECO:0000256" key="4">
    <source>
        <dbReference type="ARBA" id="ARBA00017249"/>
    </source>
</evidence>